<sequence length="179" mass="19465">MQMRPEVQIASVIKAMTDVVIPAIDPANRLAIEQSQLIIGLLSLLNTQLPLQFRFDRDELGRLLANAETLKATPANDPGTRAALDKLAVISAAACTVLDRCTLDPVLLTQSVRDMRVAMGSVVVAAAGTADLDTQLRVEKIVLNMSKDQLLRDRSLMKMQGWEADPAALPDIEDLLAQH</sequence>
<dbReference type="EMBL" id="VOSW01000036">
    <property type="protein sequence ID" value="KAE8758178.1"/>
    <property type="molecule type" value="Genomic_DNA"/>
</dbReference>
<name>A0A6N6WE53_9BURK</name>
<dbReference type="OrthoDB" id="4761345at2"/>
<organism evidence="1 2">
    <name type="scientific">Paraburkholderia madseniana</name>
    <dbReference type="NCBI Taxonomy" id="2599607"/>
    <lineage>
        <taxon>Bacteria</taxon>
        <taxon>Pseudomonadati</taxon>
        <taxon>Pseudomonadota</taxon>
        <taxon>Betaproteobacteria</taxon>
        <taxon>Burkholderiales</taxon>
        <taxon>Burkholderiaceae</taxon>
        <taxon>Paraburkholderia</taxon>
    </lineage>
</organism>
<comment type="caution">
    <text evidence="1">The sequence shown here is derived from an EMBL/GenBank/DDBJ whole genome shotgun (WGS) entry which is preliminary data.</text>
</comment>
<evidence type="ECO:0000313" key="1">
    <source>
        <dbReference type="EMBL" id="KAE8758178.1"/>
    </source>
</evidence>
<accession>A0A6N6WE53</accession>
<reference evidence="1 2" key="1">
    <citation type="journal article" date="2020" name="Int. J. Syst. Evol. Microbiol.">
        <title>Paraburkholderia madseniana sp. nov., a phenolic acid-degrading bacterium isolated from acidic forest soil.</title>
        <authorList>
            <person name="Wilhelm R.C."/>
            <person name="Murphy S.J.L."/>
            <person name="Feriancek N.M."/>
            <person name="Karasz D.C."/>
            <person name="DeRito C.M."/>
            <person name="Newman J.D."/>
            <person name="Buckley D.H."/>
        </authorList>
    </citation>
    <scope>NUCLEOTIDE SEQUENCE [LARGE SCALE GENOMIC DNA]</scope>
    <source>
        <strain evidence="1 2">RP11</strain>
    </source>
</reference>
<dbReference type="Proteomes" id="UP000463700">
    <property type="component" value="Unassembled WGS sequence"/>
</dbReference>
<evidence type="ECO:0000313" key="2">
    <source>
        <dbReference type="Proteomes" id="UP000463700"/>
    </source>
</evidence>
<protein>
    <submittedName>
        <fullName evidence="1">Uncharacterized protein</fullName>
    </submittedName>
</protein>
<dbReference type="RefSeq" id="WP_154561637.1">
    <property type="nucleotide sequence ID" value="NZ_VOSW01000036.1"/>
</dbReference>
<dbReference type="AlphaFoldDB" id="A0A6N6WE53"/>
<proteinExistence type="predicted"/>
<gene>
    <name evidence="1" type="ORF">FSO04_19835</name>
</gene>